<dbReference type="AlphaFoldDB" id="A0A9W4XBJ3"/>
<feature type="non-terminal residue" evidence="2">
    <location>
        <position position="160"/>
    </location>
</feature>
<organism evidence="2 3">
    <name type="scientific">Funneliformis geosporum</name>
    <dbReference type="NCBI Taxonomy" id="1117311"/>
    <lineage>
        <taxon>Eukaryota</taxon>
        <taxon>Fungi</taxon>
        <taxon>Fungi incertae sedis</taxon>
        <taxon>Mucoromycota</taxon>
        <taxon>Glomeromycotina</taxon>
        <taxon>Glomeromycetes</taxon>
        <taxon>Glomerales</taxon>
        <taxon>Glomeraceae</taxon>
        <taxon>Funneliformis</taxon>
    </lineage>
</organism>
<keyword evidence="3" id="KW-1185">Reference proteome</keyword>
<protein>
    <submittedName>
        <fullName evidence="2">9082_t:CDS:1</fullName>
    </submittedName>
</protein>
<sequence>NKATRIYRDFLNDVINVKKKYTNEEEITTALTNRTINSEEEGFDNRLSQDIQLISEDIARAIKEGDFIGIEPIRYFVEGGVFPWDKQTPEELDHQITKLENEIKAKFLLIKKASQGTVKLNLKKNLTGKTCENKNQDLERAVDNLVNQFNSQNLTELENI</sequence>
<feature type="non-terminal residue" evidence="2">
    <location>
        <position position="1"/>
    </location>
</feature>
<evidence type="ECO:0000313" key="3">
    <source>
        <dbReference type="Proteomes" id="UP001153678"/>
    </source>
</evidence>
<name>A0A9W4XBJ3_9GLOM</name>
<evidence type="ECO:0000256" key="1">
    <source>
        <dbReference type="SAM" id="Coils"/>
    </source>
</evidence>
<proteinExistence type="predicted"/>
<dbReference type="Proteomes" id="UP001153678">
    <property type="component" value="Unassembled WGS sequence"/>
</dbReference>
<comment type="caution">
    <text evidence="2">The sequence shown here is derived from an EMBL/GenBank/DDBJ whole genome shotgun (WGS) entry which is preliminary data.</text>
</comment>
<reference evidence="2" key="1">
    <citation type="submission" date="2022-08" db="EMBL/GenBank/DDBJ databases">
        <authorList>
            <person name="Kallberg Y."/>
            <person name="Tangrot J."/>
            <person name="Rosling A."/>
        </authorList>
    </citation>
    <scope>NUCLEOTIDE SEQUENCE</scope>
    <source>
        <strain evidence="2">Wild A</strain>
    </source>
</reference>
<keyword evidence="1" id="KW-0175">Coiled coil</keyword>
<feature type="coiled-coil region" evidence="1">
    <location>
        <begin position="128"/>
        <end position="155"/>
    </location>
</feature>
<accession>A0A9W4XBJ3</accession>
<evidence type="ECO:0000313" key="2">
    <source>
        <dbReference type="EMBL" id="CAI2199737.1"/>
    </source>
</evidence>
<dbReference type="EMBL" id="CAMKVN010022187">
    <property type="protein sequence ID" value="CAI2199737.1"/>
    <property type="molecule type" value="Genomic_DNA"/>
</dbReference>
<gene>
    <name evidence="2" type="ORF">FWILDA_LOCUS19222</name>
</gene>